<name>A0ABW6BH50_9SPHI</name>
<dbReference type="RefSeq" id="WP_320183074.1">
    <property type="nucleotide sequence ID" value="NZ_CP138332.1"/>
</dbReference>
<gene>
    <name evidence="1" type="ORF">ACFS7Y_10385</name>
</gene>
<dbReference type="Proteomes" id="UP001597525">
    <property type="component" value="Unassembled WGS sequence"/>
</dbReference>
<dbReference type="InterPro" id="IPR025921">
    <property type="entry name" value="HmuY"/>
</dbReference>
<protein>
    <submittedName>
        <fullName evidence="1">HmuY family protein</fullName>
    </submittedName>
</protein>
<dbReference type="EMBL" id="JBHUPB010000007">
    <property type="protein sequence ID" value="MFD2967798.1"/>
    <property type="molecule type" value="Genomic_DNA"/>
</dbReference>
<sequence>MMNIKRIRINMKNKPLNASSTRRRTGRSPWLIGLFFATAMALSCSKEEVQPDLADGKSTVVEDLAGDTGASVGDGVDGKEKRDFRTFLYSFTTKKQIWLNNAADSARYMKTNDWDIAFTEIYNSIVYVNNPEVVKSPGYGGSGQGAIIKVDKPYDEVDIVPEDANFENNQGFVGWQGWPQQYNYGWYNYSLNTHLAVPIKGRTFILKTATGKYAKLELINVYQGNPPVVTNLHWPAPYLTFRFFVQEDGSTNLKTR</sequence>
<proteinExistence type="predicted"/>
<organism evidence="1 2">
    <name type="scientific">Sphingobacterium bambusae</name>
    <dbReference type="NCBI Taxonomy" id="662858"/>
    <lineage>
        <taxon>Bacteria</taxon>
        <taxon>Pseudomonadati</taxon>
        <taxon>Bacteroidota</taxon>
        <taxon>Sphingobacteriia</taxon>
        <taxon>Sphingobacteriales</taxon>
        <taxon>Sphingobacteriaceae</taxon>
        <taxon>Sphingobacterium</taxon>
    </lineage>
</organism>
<reference evidence="2" key="1">
    <citation type="journal article" date="2019" name="Int. J. Syst. Evol. Microbiol.">
        <title>The Global Catalogue of Microorganisms (GCM) 10K type strain sequencing project: providing services to taxonomists for standard genome sequencing and annotation.</title>
        <authorList>
            <consortium name="The Broad Institute Genomics Platform"/>
            <consortium name="The Broad Institute Genome Sequencing Center for Infectious Disease"/>
            <person name="Wu L."/>
            <person name="Ma J."/>
        </authorList>
    </citation>
    <scope>NUCLEOTIDE SEQUENCE [LARGE SCALE GENOMIC DNA]</scope>
    <source>
        <strain evidence="2">KCTC 22814</strain>
    </source>
</reference>
<accession>A0ABW6BH50</accession>
<keyword evidence="2" id="KW-1185">Reference proteome</keyword>
<dbReference type="CDD" id="cd12105">
    <property type="entry name" value="HmuY"/>
    <property type="match status" value="1"/>
</dbReference>
<evidence type="ECO:0000313" key="1">
    <source>
        <dbReference type="EMBL" id="MFD2967798.1"/>
    </source>
</evidence>
<comment type="caution">
    <text evidence="1">The sequence shown here is derived from an EMBL/GenBank/DDBJ whole genome shotgun (WGS) entry which is preliminary data.</text>
</comment>
<evidence type="ECO:0000313" key="2">
    <source>
        <dbReference type="Proteomes" id="UP001597525"/>
    </source>
</evidence>